<name>A0A096ASJ2_9BACT</name>
<dbReference type="AlphaFoldDB" id="A0A096ASJ2"/>
<evidence type="ECO:0000313" key="2">
    <source>
        <dbReference type="Proteomes" id="UP000029538"/>
    </source>
</evidence>
<gene>
    <name evidence="1" type="ORF">HMPREF0654_04225</name>
</gene>
<evidence type="ECO:0000313" key="1">
    <source>
        <dbReference type="EMBL" id="KGF49710.1"/>
    </source>
</evidence>
<accession>A0A096ASJ2</accession>
<dbReference type="Proteomes" id="UP000029538">
    <property type="component" value="Unassembled WGS sequence"/>
</dbReference>
<protein>
    <submittedName>
        <fullName evidence="1">Uncharacterized protein</fullName>
    </submittedName>
</protein>
<reference evidence="1 2" key="1">
    <citation type="submission" date="2014-07" db="EMBL/GenBank/DDBJ databases">
        <authorList>
            <person name="McCorrison J."/>
            <person name="Sanka R."/>
            <person name="Torralba M."/>
            <person name="Gillis M."/>
            <person name="Haft D.H."/>
            <person name="Methe B."/>
            <person name="Sutton G."/>
            <person name="Nelson K.E."/>
        </authorList>
    </citation>
    <scope>NUCLEOTIDE SEQUENCE [LARGE SCALE GENOMIC DNA]</scope>
    <source>
        <strain evidence="1 2">DNF00882</strain>
    </source>
</reference>
<dbReference type="EMBL" id="JRNR01000030">
    <property type="protein sequence ID" value="KGF49710.1"/>
    <property type="molecule type" value="Genomic_DNA"/>
</dbReference>
<proteinExistence type="predicted"/>
<organism evidence="1 2">
    <name type="scientific">Prevotella disiens DNF00882</name>
    <dbReference type="NCBI Taxonomy" id="1401075"/>
    <lineage>
        <taxon>Bacteria</taxon>
        <taxon>Pseudomonadati</taxon>
        <taxon>Bacteroidota</taxon>
        <taxon>Bacteroidia</taxon>
        <taxon>Bacteroidales</taxon>
        <taxon>Prevotellaceae</taxon>
        <taxon>Prevotella</taxon>
    </lineage>
</organism>
<sequence length="61" mass="6985">MPDESVSYIVSVGTKLNKRFKTTKDLLEKCHCLICHIVVLKSKEPILEFKIGSFASQNNRF</sequence>
<comment type="caution">
    <text evidence="1">The sequence shown here is derived from an EMBL/GenBank/DDBJ whole genome shotgun (WGS) entry which is preliminary data.</text>
</comment>